<proteinExistence type="predicted"/>
<evidence type="ECO:0000259" key="7">
    <source>
        <dbReference type="SMART" id="SM00184"/>
    </source>
</evidence>
<dbReference type="GO" id="GO:0030544">
    <property type="term" value="F:Hsp70 protein binding"/>
    <property type="evidence" value="ECO:0007669"/>
    <property type="project" value="InterPro"/>
</dbReference>
<dbReference type="CDD" id="cd19814">
    <property type="entry name" value="Bbox1_RNF207-like"/>
    <property type="match status" value="1"/>
</dbReference>
<dbReference type="InterPro" id="IPR013083">
    <property type="entry name" value="Znf_RING/FYVE/PHD"/>
</dbReference>
<dbReference type="PANTHER" id="PTHR22635">
    <property type="entry name" value="RING FINGER PROTEIN 207"/>
    <property type="match status" value="1"/>
</dbReference>
<dbReference type="GO" id="GO:0044325">
    <property type="term" value="F:transmembrane transporter binding"/>
    <property type="evidence" value="ECO:0007669"/>
    <property type="project" value="TreeGrafter"/>
</dbReference>
<feature type="domain" description="RING-type" evidence="7">
    <location>
        <begin position="25"/>
        <end position="100"/>
    </location>
</feature>
<evidence type="ECO:0000256" key="1">
    <source>
        <dbReference type="ARBA" id="ARBA00004496"/>
    </source>
</evidence>
<accession>A0A8C0XJC4</accession>
<protein>
    <recommendedName>
        <fullName evidence="2">RING finger protein 207</fullName>
    </recommendedName>
</protein>
<dbReference type="Gene3D" id="3.30.40.10">
    <property type="entry name" value="Zinc/RING finger domain, C3HC4 (zinc finger)"/>
    <property type="match status" value="1"/>
</dbReference>
<dbReference type="GO" id="GO:0008270">
    <property type="term" value="F:zinc ion binding"/>
    <property type="evidence" value="ECO:0007669"/>
    <property type="project" value="UniProtKB-KW"/>
</dbReference>
<organism evidence="8">
    <name type="scientific">Castor canadensis</name>
    <name type="common">American beaver</name>
    <dbReference type="NCBI Taxonomy" id="51338"/>
    <lineage>
        <taxon>Eukaryota</taxon>
        <taxon>Metazoa</taxon>
        <taxon>Chordata</taxon>
        <taxon>Craniata</taxon>
        <taxon>Vertebrata</taxon>
        <taxon>Euteleostomi</taxon>
        <taxon>Mammalia</taxon>
        <taxon>Eutheria</taxon>
        <taxon>Euarchontoglires</taxon>
        <taxon>Glires</taxon>
        <taxon>Rodentia</taxon>
        <taxon>Castorimorpha</taxon>
        <taxon>Castoridae</taxon>
        <taxon>Castor</taxon>
    </lineage>
</organism>
<evidence type="ECO:0000256" key="5">
    <source>
        <dbReference type="ARBA" id="ARBA00022771"/>
    </source>
</evidence>
<reference evidence="8" key="1">
    <citation type="submission" date="2023-09" db="UniProtKB">
        <authorList>
            <consortium name="Ensembl"/>
        </authorList>
    </citation>
    <scope>IDENTIFICATION</scope>
</reference>
<evidence type="ECO:0000256" key="6">
    <source>
        <dbReference type="ARBA" id="ARBA00022833"/>
    </source>
</evidence>
<dbReference type="GO" id="GO:0055117">
    <property type="term" value="P:regulation of cardiac muscle contraction"/>
    <property type="evidence" value="ECO:0007669"/>
    <property type="project" value="TreeGrafter"/>
</dbReference>
<dbReference type="PROSITE" id="PS00518">
    <property type="entry name" value="ZF_RING_1"/>
    <property type="match status" value="1"/>
</dbReference>
<gene>
    <name evidence="8" type="primary">Rnf207</name>
</gene>
<sequence length="560" mass="62356">MSGAIFAPLEGPGALDAASGLPLVCPLCHTQYERPCLLDCFHDFCAGCLRGRATDGLWPPFHRHQTVVKGPSGLPPVDRLLQFLVDSSRDGVEVVHCANCDLECSKQDAETTDFGNTCGQPLCARCREESHRARMFARHDIVALGQHSRDVTQKCTLHAEPYIMFSTDKKSLLCIRCFRDMQGESRAHCIDLESAYVQGCERLEQVVMSVKALQTATREAIVRSSAAEEEGAIHALFSSMQDKLAERKVLLLRAVQSQYEEKDKAFKEQLSHLAALLPTLQVHLVFCSSFLSLANKAEFLDLGYELMERLQGVVTQPHRLRPAQSSKITSDHHAEFARCLEPLLLLGPRRAAVANMLAGGSGPNVLKVPSCPSPVGKMSGSPVQKPMLHRSISTKVLLAKGQDTPFTEHCHHYEDSVEVQNLKDQVQELHRDLTKHHSLIKAEIMEDILQRSLQLDVQITSEHASMEGMRAAFQEVALPGSPALSWGQETHAQLHDLLQLKQENAYLTTITKQITPYVCSIAKVKERLEPRFQAPVDEQLENLQDMYDDSRNGETPHQVK</sequence>
<comment type="subcellular location">
    <subcellularLocation>
        <location evidence="1">Cytoplasm</location>
    </subcellularLocation>
</comment>
<keyword evidence="3" id="KW-0963">Cytoplasm</keyword>
<keyword evidence="4" id="KW-0479">Metal-binding</keyword>
<name>A0A8C0XJC4_CASCN</name>
<evidence type="ECO:0000256" key="4">
    <source>
        <dbReference type="ARBA" id="ARBA00022723"/>
    </source>
</evidence>
<keyword evidence="5" id="KW-0863">Zinc-finger</keyword>
<dbReference type="GO" id="GO:1905026">
    <property type="term" value="P:positive regulation of membrane repolarization during ventricular cardiac muscle cell action potential"/>
    <property type="evidence" value="ECO:0007669"/>
    <property type="project" value="UniProtKB-ARBA"/>
</dbReference>
<dbReference type="Ensembl" id="ENSCCNT00000036758.1">
    <property type="protein sequence ID" value="ENSCCNP00000029142.1"/>
    <property type="gene ID" value="ENSCCNG00000027981.1"/>
</dbReference>
<dbReference type="InterPro" id="IPR001841">
    <property type="entry name" value="Znf_RING"/>
</dbReference>
<dbReference type="PANTHER" id="PTHR22635:SF0">
    <property type="entry name" value="RING FINGER PROTEIN 207"/>
    <property type="match status" value="1"/>
</dbReference>
<dbReference type="InterPro" id="IPR017907">
    <property type="entry name" value="Znf_RING_CS"/>
</dbReference>
<dbReference type="Gene3D" id="3.30.160.60">
    <property type="entry name" value="Classic Zinc Finger"/>
    <property type="match status" value="1"/>
</dbReference>
<dbReference type="SMART" id="SM00184">
    <property type="entry name" value="RING"/>
    <property type="match status" value="1"/>
</dbReference>
<keyword evidence="6" id="KW-0862">Zinc</keyword>
<dbReference type="AlphaFoldDB" id="A0A8C0XJC4"/>
<dbReference type="GO" id="GO:0048471">
    <property type="term" value="C:perinuclear region of cytoplasm"/>
    <property type="evidence" value="ECO:0007669"/>
    <property type="project" value="TreeGrafter"/>
</dbReference>
<dbReference type="GO" id="GO:1901207">
    <property type="term" value="P:regulation of heart looping"/>
    <property type="evidence" value="ECO:0007669"/>
    <property type="project" value="TreeGrafter"/>
</dbReference>
<dbReference type="FunFam" id="3.30.40.10:FF:000478">
    <property type="entry name" value="Ring finger protein 207"/>
    <property type="match status" value="1"/>
</dbReference>
<evidence type="ECO:0000256" key="3">
    <source>
        <dbReference type="ARBA" id="ARBA00022490"/>
    </source>
</evidence>
<evidence type="ECO:0000256" key="2">
    <source>
        <dbReference type="ARBA" id="ARBA00021526"/>
    </source>
</evidence>
<dbReference type="SUPFAM" id="SSF57850">
    <property type="entry name" value="RING/U-box"/>
    <property type="match status" value="1"/>
</dbReference>
<dbReference type="InterPro" id="IPR039320">
    <property type="entry name" value="RNF207"/>
</dbReference>
<evidence type="ECO:0000313" key="8">
    <source>
        <dbReference type="Ensembl" id="ENSCCNP00000029142.1"/>
    </source>
</evidence>
<dbReference type="Gene3D" id="1.20.58.1540">
    <property type="entry name" value="Actin interacting protein 3, C-terminal domain"/>
    <property type="match status" value="1"/>
</dbReference>